<reference evidence="1 2" key="1">
    <citation type="submission" date="2021-06" db="EMBL/GenBank/DDBJ databases">
        <authorList>
            <person name="Palmer J.M."/>
        </authorList>
    </citation>
    <scope>NUCLEOTIDE SEQUENCE [LARGE SCALE GENOMIC DNA]</scope>
    <source>
        <strain evidence="2">if_2019</strain>
        <tissue evidence="1">Muscle</tissue>
    </source>
</reference>
<proteinExistence type="predicted"/>
<protein>
    <submittedName>
        <fullName evidence="1">Uncharacterized protein</fullName>
    </submittedName>
</protein>
<dbReference type="EMBL" id="JAHRIQ010015331">
    <property type="protein sequence ID" value="MEQ2226485.1"/>
    <property type="molecule type" value="Genomic_DNA"/>
</dbReference>
<dbReference type="Proteomes" id="UP001482620">
    <property type="component" value="Unassembled WGS sequence"/>
</dbReference>
<evidence type="ECO:0000313" key="1">
    <source>
        <dbReference type="EMBL" id="MEQ2226485.1"/>
    </source>
</evidence>
<gene>
    <name evidence="1" type="ORF">ILYODFUR_027948</name>
</gene>
<organism evidence="1 2">
    <name type="scientific">Ilyodon furcidens</name>
    <name type="common">goldbreast splitfin</name>
    <dbReference type="NCBI Taxonomy" id="33524"/>
    <lineage>
        <taxon>Eukaryota</taxon>
        <taxon>Metazoa</taxon>
        <taxon>Chordata</taxon>
        <taxon>Craniata</taxon>
        <taxon>Vertebrata</taxon>
        <taxon>Euteleostomi</taxon>
        <taxon>Actinopterygii</taxon>
        <taxon>Neopterygii</taxon>
        <taxon>Teleostei</taxon>
        <taxon>Neoteleostei</taxon>
        <taxon>Acanthomorphata</taxon>
        <taxon>Ovalentaria</taxon>
        <taxon>Atherinomorphae</taxon>
        <taxon>Cyprinodontiformes</taxon>
        <taxon>Goodeidae</taxon>
        <taxon>Ilyodon</taxon>
    </lineage>
</organism>
<comment type="caution">
    <text evidence="1">The sequence shown here is derived from an EMBL/GenBank/DDBJ whole genome shotgun (WGS) entry which is preliminary data.</text>
</comment>
<keyword evidence="2" id="KW-1185">Reference proteome</keyword>
<evidence type="ECO:0000313" key="2">
    <source>
        <dbReference type="Proteomes" id="UP001482620"/>
    </source>
</evidence>
<name>A0ABV0T0T1_9TELE</name>
<sequence length="116" mass="12914">MFKESTYCFPRPPTFCLPACPPSNFSHHNLKGQKEPAMKHNNLTHKSKTHAPLIQASCSLLSSILTHLSSSVYRSEETQPPDYSVELSCVSINLFNLNPASCNCCLLNSIQLSLYI</sequence>
<accession>A0ABV0T0T1</accession>